<feature type="transmembrane region" description="Helical" evidence="6">
    <location>
        <begin position="41"/>
        <end position="62"/>
    </location>
</feature>
<comment type="subcellular location">
    <subcellularLocation>
        <location evidence="1">Cell membrane</location>
        <topology evidence="1">Multi-pass membrane protein</topology>
    </subcellularLocation>
</comment>
<evidence type="ECO:0000313" key="7">
    <source>
        <dbReference type="EMBL" id="MBB2146848.1"/>
    </source>
</evidence>
<feature type="transmembrane region" description="Helical" evidence="6">
    <location>
        <begin position="147"/>
        <end position="169"/>
    </location>
</feature>
<evidence type="ECO:0000256" key="2">
    <source>
        <dbReference type="ARBA" id="ARBA00022475"/>
    </source>
</evidence>
<evidence type="ECO:0000256" key="3">
    <source>
        <dbReference type="ARBA" id="ARBA00022692"/>
    </source>
</evidence>
<keyword evidence="2" id="KW-1003">Cell membrane</keyword>
<protein>
    <recommendedName>
        <fullName evidence="9">Threonine/homoserine/homoserine lactone efflux protein</fullName>
    </recommendedName>
</protein>
<evidence type="ECO:0000256" key="4">
    <source>
        <dbReference type="ARBA" id="ARBA00022989"/>
    </source>
</evidence>
<keyword evidence="8" id="KW-1185">Reference proteome</keyword>
<reference evidence="7" key="1">
    <citation type="submission" date="2019-11" db="EMBL/GenBank/DDBJ databases">
        <title>Description of Pedobacter sp. LMG 31464T.</title>
        <authorList>
            <person name="Carlier A."/>
            <person name="Qi S."/>
            <person name="Vandamme P."/>
        </authorList>
    </citation>
    <scope>NUCLEOTIDE SEQUENCE</scope>
    <source>
        <strain evidence="7">LMG 31464</strain>
    </source>
</reference>
<feature type="transmembrane region" description="Helical" evidence="6">
    <location>
        <begin position="184"/>
        <end position="205"/>
    </location>
</feature>
<feature type="transmembrane region" description="Helical" evidence="6">
    <location>
        <begin position="110"/>
        <end position="135"/>
    </location>
</feature>
<evidence type="ECO:0000313" key="8">
    <source>
        <dbReference type="Proteomes" id="UP000601055"/>
    </source>
</evidence>
<keyword evidence="5 6" id="KW-0472">Membrane</keyword>
<evidence type="ECO:0000256" key="6">
    <source>
        <dbReference type="SAM" id="Phobius"/>
    </source>
</evidence>
<evidence type="ECO:0000256" key="5">
    <source>
        <dbReference type="ARBA" id="ARBA00023136"/>
    </source>
</evidence>
<dbReference type="RefSeq" id="WP_182923486.1">
    <property type="nucleotide sequence ID" value="NZ_WNXD01000002.1"/>
</dbReference>
<dbReference type="EMBL" id="WNXD01000002">
    <property type="protein sequence ID" value="MBB2146848.1"/>
    <property type="molecule type" value="Genomic_DNA"/>
</dbReference>
<sequence>MKYLKIFAAGLFISLIGSIPVGTLNISVVGLILKHQVADAIAFGIGAIIMEMLLVWVAIIIMGKLGKLKKILTLLNVIMCTVLFILATLSFVAAFQMEELKDVIPFSSHYPFWAGVLLSFLNPLHLPFWMGWTVVLRNKNLLVENSFGYRMYILSIGIGTSISFVLYGLTGNLFIDFLKANQYIFNWIIGFTLLFTALVQAYRLLKQVFMLQKSVPLT</sequence>
<evidence type="ECO:0008006" key="9">
    <source>
        <dbReference type="Google" id="ProtNLM"/>
    </source>
</evidence>
<dbReference type="InterPro" id="IPR001123">
    <property type="entry name" value="LeuE-type"/>
</dbReference>
<evidence type="ECO:0000256" key="1">
    <source>
        <dbReference type="ARBA" id="ARBA00004651"/>
    </source>
</evidence>
<dbReference type="GO" id="GO:0006865">
    <property type="term" value="P:amino acid transport"/>
    <property type="evidence" value="ECO:0007669"/>
    <property type="project" value="InterPro"/>
</dbReference>
<feature type="transmembrane region" description="Helical" evidence="6">
    <location>
        <begin position="74"/>
        <end position="95"/>
    </location>
</feature>
<organism evidence="7 8">
    <name type="scientific">Pedobacter planticolens</name>
    <dbReference type="NCBI Taxonomy" id="2679964"/>
    <lineage>
        <taxon>Bacteria</taxon>
        <taxon>Pseudomonadati</taxon>
        <taxon>Bacteroidota</taxon>
        <taxon>Sphingobacteriia</taxon>
        <taxon>Sphingobacteriales</taxon>
        <taxon>Sphingobacteriaceae</taxon>
        <taxon>Pedobacter</taxon>
    </lineage>
</organism>
<gene>
    <name evidence="7" type="ORF">GM921_15195</name>
</gene>
<dbReference type="Proteomes" id="UP000601055">
    <property type="component" value="Unassembled WGS sequence"/>
</dbReference>
<dbReference type="AlphaFoldDB" id="A0A923IWF2"/>
<accession>A0A923IWF2</accession>
<dbReference type="GO" id="GO:0005886">
    <property type="term" value="C:plasma membrane"/>
    <property type="evidence" value="ECO:0007669"/>
    <property type="project" value="UniProtKB-SubCell"/>
</dbReference>
<keyword evidence="3 6" id="KW-0812">Transmembrane</keyword>
<name>A0A923IWF2_9SPHI</name>
<comment type="caution">
    <text evidence="7">The sequence shown here is derived from an EMBL/GenBank/DDBJ whole genome shotgun (WGS) entry which is preliminary data.</text>
</comment>
<proteinExistence type="predicted"/>
<dbReference type="Pfam" id="PF01810">
    <property type="entry name" value="LysE"/>
    <property type="match status" value="1"/>
</dbReference>
<keyword evidence="4 6" id="KW-1133">Transmembrane helix</keyword>